<gene>
    <name evidence="1" type="ORF">P5673_028577</name>
</gene>
<evidence type="ECO:0000313" key="2">
    <source>
        <dbReference type="Proteomes" id="UP001249851"/>
    </source>
</evidence>
<accession>A0AAD9PX55</accession>
<organism evidence="1 2">
    <name type="scientific">Acropora cervicornis</name>
    <name type="common">Staghorn coral</name>
    <dbReference type="NCBI Taxonomy" id="6130"/>
    <lineage>
        <taxon>Eukaryota</taxon>
        <taxon>Metazoa</taxon>
        <taxon>Cnidaria</taxon>
        <taxon>Anthozoa</taxon>
        <taxon>Hexacorallia</taxon>
        <taxon>Scleractinia</taxon>
        <taxon>Astrocoeniina</taxon>
        <taxon>Acroporidae</taxon>
        <taxon>Acropora</taxon>
    </lineage>
</organism>
<protein>
    <submittedName>
        <fullName evidence="1">Uncharacterized protein</fullName>
    </submittedName>
</protein>
<comment type="caution">
    <text evidence="1">The sequence shown here is derived from an EMBL/GenBank/DDBJ whole genome shotgun (WGS) entry which is preliminary data.</text>
</comment>
<reference evidence="1" key="1">
    <citation type="journal article" date="2023" name="G3 (Bethesda)">
        <title>Whole genome assembly and annotation of the endangered Caribbean coral Acropora cervicornis.</title>
        <authorList>
            <person name="Selwyn J.D."/>
            <person name="Vollmer S.V."/>
        </authorList>
    </citation>
    <scope>NUCLEOTIDE SEQUENCE</scope>
    <source>
        <strain evidence="1">K2</strain>
    </source>
</reference>
<sequence length="105" mass="11945">MAIDQIIRLSSLEVLDTLKEVSTVVHQLVPEKEQLRGYVPPPSCYNLWPGREVFTPGQLLRKKVHLVTAVKFTLQSGNAQVLEEVWNLEVLPLEDVLTMSMDNFN</sequence>
<evidence type="ECO:0000313" key="1">
    <source>
        <dbReference type="EMBL" id="KAK2550707.1"/>
    </source>
</evidence>
<dbReference type="Proteomes" id="UP001249851">
    <property type="component" value="Unassembled WGS sequence"/>
</dbReference>
<reference evidence="1" key="2">
    <citation type="journal article" date="2023" name="Science">
        <title>Genomic signatures of disease resistance in endangered staghorn corals.</title>
        <authorList>
            <person name="Vollmer S.V."/>
            <person name="Selwyn J.D."/>
            <person name="Despard B.A."/>
            <person name="Roesel C.L."/>
        </authorList>
    </citation>
    <scope>NUCLEOTIDE SEQUENCE</scope>
    <source>
        <strain evidence="1">K2</strain>
    </source>
</reference>
<keyword evidence="2" id="KW-1185">Reference proteome</keyword>
<dbReference type="EMBL" id="JARQWQ010000107">
    <property type="protein sequence ID" value="KAK2550707.1"/>
    <property type="molecule type" value="Genomic_DNA"/>
</dbReference>
<dbReference type="AlphaFoldDB" id="A0AAD9PX55"/>
<proteinExistence type="predicted"/>
<name>A0AAD9PX55_ACRCE</name>